<keyword evidence="2" id="KW-0813">Transport</keyword>
<dbReference type="Gene3D" id="3.40.50.12240">
    <property type="match status" value="1"/>
</dbReference>
<comment type="catalytic activity">
    <reaction evidence="8">
        <text>ATP + H2O + cellular proteinSide 1 = ADP + phosphate + cellular proteinSide 2.</text>
        <dbReference type="EC" id="7.4.2.8"/>
    </reaction>
</comment>
<comment type="subcellular location">
    <subcellularLocation>
        <location evidence="1">Cytoplasm</location>
    </subcellularLocation>
</comment>
<evidence type="ECO:0000256" key="6">
    <source>
        <dbReference type="ARBA" id="ARBA00022927"/>
    </source>
</evidence>
<accession>A0AAX3BC06</accession>
<dbReference type="GO" id="GO:0008564">
    <property type="term" value="F:protein-exporting ATPase activity"/>
    <property type="evidence" value="ECO:0007669"/>
    <property type="project" value="UniProtKB-EC"/>
</dbReference>
<dbReference type="Pfam" id="PF18269">
    <property type="entry name" value="T3SS_ATPase_C"/>
    <property type="match status" value="1"/>
</dbReference>
<dbReference type="GO" id="GO:0016887">
    <property type="term" value="F:ATP hydrolysis activity"/>
    <property type="evidence" value="ECO:0007669"/>
    <property type="project" value="InterPro"/>
</dbReference>
<dbReference type="AlphaFoldDB" id="A0AAX3BC06"/>
<evidence type="ECO:0000256" key="7">
    <source>
        <dbReference type="ARBA" id="ARBA00022967"/>
    </source>
</evidence>
<dbReference type="KEGG" id="taqu:KDW03_08990"/>
<dbReference type="GO" id="GO:0005524">
    <property type="term" value="F:ATP binding"/>
    <property type="evidence" value="ECO:0007669"/>
    <property type="project" value="UniProtKB-KW"/>
</dbReference>
<dbReference type="Proteomes" id="UP001056539">
    <property type="component" value="Chromosome"/>
</dbReference>
<protein>
    <submittedName>
        <fullName evidence="10">Flagellar protein export ATPase FliI</fullName>
    </submittedName>
</protein>
<keyword evidence="11" id="KW-1185">Reference proteome</keyword>
<dbReference type="NCBIfam" id="TIGR03497">
    <property type="entry name" value="FliI_clade2"/>
    <property type="match status" value="1"/>
</dbReference>
<name>A0AAX3BC06_9SPIR</name>
<evidence type="ECO:0000256" key="8">
    <source>
        <dbReference type="ARBA" id="ARBA00034006"/>
    </source>
</evidence>
<dbReference type="GO" id="GO:0005737">
    <property type="term" value="C:cytoplasm"/>
    <property type="evidence" value="ECO:0007669"/>
    <property type="project" value="UniProtKB-SubCell"/>
</dbReference>
<dbReference type="FunFam" id="3.40.50.12240:FF:000002">
    <property type="entry name" value="Flagellum-specific ATP synthase FliI"/>
    <property type="match status" value="1"/>
</dbReference>
<dbReference type="SMART" id="SM00382">
    <property type="entry name" value="AAA"/>
    <property type="match status" value="1"/>
</dbReference>
<sequence>MKAVYSSPSLPEAFLDEEILPNREDVYFKYEQAVERVVPVKTIGRVTNVVGLTIEATGPFGAIGDVCWVETEQGQKVMAEIAGFRDKKTIIMPLGELRGISPGMRVVNTRRKLEVPVGNEVLGRILGGDGEPIDGKGQIQVPLMYPVDRQPPSAYQRKRITEVMVTGIRAIDGLLTVGKGQRVGIFSGSGVGKSTLLGMIARNTLADVNVIALIGERGREVREFIERDLGEEGLKRSVVVVVTSDEPPMRRIRGAYVATAIAEYFRDQGFDVMFMMDSATRFAMAQREVGLAVGEVPATKGYTPSVFSLLPRLMERTGTSDKGSITAFYTVLVEGDDVNEPISDTVRGILDGHIVLSRQLAQKNHYPAIDVLASVSRLMVDVASEEHKLLAAKVKELLATYREAEDLIRIGAYVRGSDPKIDEALLRISAIEAFVKQGIFEKVSFDETMFQLQRILVEGRKVRTPGMPRP</sequence>
<dbReference type="GO" id="GO:0030254">
    <property type="term" value="P:protein secretion by the type III secretion system"/>
    <property type="evidence" value="ECO:0007669"/>
    <property type="project" value="InterPro"/>
</dbReference>
<dbReference type="EMBL" id="CP073355">
    <property type="protein sequence ID" value="URA09618.1"/>
    <property type="molecule type" value="Genomic_DNA"/>
</dbReference>
<evidence type="ECO:0000256" key="1">
    <source>
        <dbReference type="ARBA" id="ARBA00004496"/>
    </source>
</evidence>
<reference evidence="10" key="1">
    <citation type="submission" date="2021-04" db="EMBL/GenBank/DDBJ databases">
        <authorList>
            <person name="Postec A."/>
        </authorList>
    </citation>
    <scope>NUCLEOTIDE SEQUENCE</scope>
    <source>
        <strain evidence="10">F1F22</strain>
    </source>
</reference>
<dbReference type="InterPro" id="IPR004100">
    <property type="entry name" value="ATPase_F1/V1/A1_a/bsu_N"/>
</dbReference>
<dbReference type="GO" id="GO:0030257">
    <property type="term" value="C:type III protein secretion system complex"/>
    <property type="evidence" value="ECO:0007669"/>
    <property type="project" value="InterPro"/>
</dbReference>
<dbReference type="RefSeq" id="WP_271434753.1">
    <property type="nucleotide sequence ID" value="NZ_CP073355.1"/>
</dbReference>
<evidence type="ECO:0000256" key="4">
    <source>
        <dbReference type="ARBA" id="ARBA00022741"/>
    </source>
</evidence>
<dbReference type="PANTHER" id="PTHR15184">
    <property type="entry name" value="ATP SYNTHASE"/>
    <property type="match status" value="1"/>
</dbReference>
<reference evidence="10" key="2">
    <citation type="submission" date="2022-06" db="EMBL/GenBank/DDBJ databases">
        <title>Thermospira aquatica gen. nov., sp. nov.</title>
        <authorList>
            <person name="Ben Ali Gam Z."/>
            <person name="Labat M."/>
        </authorList>
    </citation>
    <scope>NUCLEOTIDE SEQUENCE</scope>
    <source>
        <strain evidence="10">F1F22</strain>
    </source>
</reference>
<dbReference type="InterPro" id="IPR040627">
    <property type="entry name" value="T3SS_ATPase_C"/>
</dbReference>
<proteinExistence type="predicted"/>
<dbReference type="InterPro" id="IPR020003">
    <property type="entry name" value="ATPase_a/bsu_AS"/>
</dbReference>
<dbReference type="Pfam" id="PF02874">
    <property type="entry name" value="ATP-synt_ab_N"/>
    <property type="match status" value="1"/>
</dbReference>
<dbReference type="CDD" id="cd18114">
    <property type="entry name" value="ATP-synt_flagellum-secretory_path_III_C"/>
    <property type="match status" value="1"/>
</dbReference>
<keyword evidence="7" id="KW-1278">Translocase</keyword>
<dbReference type="PROSITE" id="PS00152">
    <property type="entry name" value="ATPASE_ALPHA_BETA"/>
    <property type="match status" value="1"/>
</dbReference>
<dbReference type="Pfam" id="PF00006">
    <property type="entry name" value="ATP-synt_ab"/>
    <property type="match status" value="1"/>
</dbReference>
<dbReference type="SUPFAM" id="SSF52540">
    <property type="entry name" value="P-loop containing nucleoside triphosphate hydrolases"/>
    <property type="match status" value="1"/>
</dbReference>
<keyword evidence="10" id="KW-0969">Cilium</keyword>
<keyword evidence="3" id="KW-0963">Cytoplasm</keyword>
<keyword evidence="10" id="KW-0282">Flagellum</keyword>
<dbReference type="InterPro" id="IPR027417">
    <property type="entry name" value="P-loop_NTPase"/>
</dbReference>
<evidence type="ECO:0000256" key="2">
    <source>
        <dbReference type="ARBA" id="ARBA00022448"/>
    </source>
</evidence>
<evidence type="ECO:0000256" key="5">
    <source>
        <dbReference type="ARBA" id="ARBA00022840"/>
    </source>
</evidence>
<dbReference type="CDD" id="cd01136">
    <property type="entry name" value="ATPase_flagellum-secretory_path_III"/>
    <property type="match status" value="1"/>
</dbReference>
<dbReference type="PANTHER" id="PTHR15184:SF9">
    <property type="entry name" value="SPI-1 TYPE 3 SECRETION SYSTEM ATPASE"/>
    <property type="match status" value="1"/>
</dbReference>
<dbReference type="NCBIfam" id="TIGR01026">
    <property type="entry name" value="fliI_yscN"/>
    <property type="match status" value="1"/>
</dbReference>
<organism evidence="10 11">
    <name type="scientific">Thermospira aquatica</name>
    <dbReference type="NCBI Taxonomy" id="2828656"/>
    <lineage>
        <taxon>Bacteria</taxon>
        <taxon>Pseudomonadati</taxon>
        <taxon>Spirochaetota</taxon>
        <taxon>Spirochaetia</taxon>
        <taxon>Brevinematales</taxon>
        <taxon>Thermospiraceae</taxon>
        <taxon>Thermospira</taxon>
    </lineage>
</organism>
<keyword evidence="10" id="KW-0966">Cell projection</keyword>
<dbReference type="CDD" id="cd18117">
    <property type="entry name" value="ATP-synt_flagellum-secretory_path_III_N"/>
    <property type="match status" value="1"/>
</dbReference>
<dbReference type="InterPro" id="IPR022425">
    <property type="entry name" value="FliI_clade2"/>
</dbReference>
<evidence type="ECO:0000313" key="10">
    <source>
        <dbReference type="EMBL" id="URA09618.1"/>
    </source>
</evidence>
<dbReference type="InterPro" id="IPR050053">
    <property type="entry name" value="ATPase_alpha/beta_chains"/>
</dbReference>
<dbReference type="GO" id="GO:0046933">
    <property type="term" value="F:proton-transporting ATP synthase activity, rotational mechanism"/>
    <property type="evidence" value="ECO:0007669"/>
    <property type="project" value="TreeGrafter"/>
</dbReference>
<keyword evidence="5" id="KW-0067">ATP-binding</keyword>
<gene>
    <name evidence="10" type="primary">fliI</name>
    <name evidence="10" type="ORF">KDW03_08990</name>
</gene>
<dbReference type="GO" id="GO:0071973">
    <property type="term" value="P:bacterial-type flagellum-dependent cell motility"/>
    <property type="evidence" value="ECO:0007669"/>
    <property type="project" value="InterPro"/>
</dbReference>
<dbReference type="InterPro" id="IPR005714">
    <property type="entry name" value="ATPase_T3SS_FliI/YscN"/>
</dbReference>
<dbReference type="GO" id="GO:0044780">
    <property type="term" value="P:bacterial-type flagellum assembly"/>
    <property type="evidence" value="ECO:0007669"/>
    <property type="project" value="InterPro"/>
</dbReference>
<feature type="domain" description="AAA+ ATPase" evidence="9">
    <location>
        <begin position="179"/>
        <end position="360"/>
    </location>
</feature>
<keyword evidence="6" id="KW-0653">Protein transport</keyword>
<evidence type="ECO:0000256" key="3">
    <source>
        <dbReference type="ARBA" id="ARBA00022490"/>
    </source>
</evidence>
<dbReference type="InterPro" id="IPR003593">
    <property type="entry name" value="AAA+_ATPase"/>
</dbReference>
<keyword evidence="4" id="KW-0547">Nucleotide-binding</keyword>
<dbReference type="InterPro" id="IPR000194">
    <property type="entry name" value="ATPase_F1/V1/A1_a/bsu_nucl-bd"/>
</dbReference>
<evidence type="ECO:0000313" key="11">
    <source>
        <dbReference type="Proteomes" id="UP001056539"/>
    </source>
</evidence>
<evidence type="ECO:0000259" key="9">
    <source>
        <dbReference type="SMART" id="SM00382"/>
    </source>
</evidence>